<reference evidence="1 2" key="1">
    <citation type="journal article" date="2014" name="Genome Biol. Evol.">
        <title>The genome of the myxosporean Thelohanellus kitauei shows adaptations to nutrient acquisition within its fish host.</title>
        <authorList>
            <person name="Yang Y."/>
            <person name="Xiong J."/>
            <person name="Zhou Z."/>
            <person name="Huo F."/>
            <person name="Miao W."/>
            <person name="Ran C."/>
            <person name="Liu Y."/>
            <person name="Zhang J."/>
            <person name="Feng J."/>
            <person name="Wang M."/>
            <person name="Wang M."/>
            <person name="Wang L."/>
            <person name="Yao B."/>
        </authorList>
    </citation>
    <scope>NUCLEOTIDE SEQUENCE [LARGE SCALE GENOMIC DNA]</scope>
    <source>
        <strain evidence="1">Wuqing</strain>
    </source>
</reference>
<dbReference type="Gene3D" id="3.30.70.330">
    <property type="match status" value="1"/>
</dbReference>
<dbReference type="InterPro" id="IPR035979">
    <property type="entry name" value="RBD_domain_sf"/>
</dbReference>
<dbReference type="SUPFAM" id="SSF54928">
    <property type="entry name" value="RNA-binding domain, RBD"/>
    <property type="match status" value="1"/>
</dbReference>
<accession>A0A0C2NDW2</accession>
<dbReference type="AlphaFoldDB" id="A0A0C2NDW2"/>
<organism evidence="1 2">
    <name type="scientific">Thelohanellus kitauei</name>
    <name type="common">Myxosporean</name>
    <dbReference type="NCBI Taxonomy" id="669202"/>
    <lineage>
        <taxon>Eukaryota</taxon>
        <taxon>Metazoa</taxon>
        <taxon>Cnidaria</taxon>
        <taxon>Myxozoa</taxon>
        <taxon>Myxosporea</taxon>
        <taxon>Bivalvulida</taxon>
        <taxon>Platysporina</taxon>
        <taxon>Myxobolidae</taxon>
        <taxon>Thelohanellus</taxon>
    </lineage>
</organism>
<evidence type="ECO:0000313" key="2">
    <source>
        <dbReference type="Proteomes" id="UP000031668"/>
    </source>
</evidence>
<name>A0A0C2NDW2_THEKT</name>
<protein>
    <recommendedName>
        <fullName evidence="3">RRM domain-containing protein</fullName>
    </recommendedName>
</protein>
<evidence type="ECO:0008006" key="3">
    <source>
        <dbReference type="Google" id="ProtNLM"/>
    </source>
</evidence>
<dbReference type="Proteomes" id="UP000031668">
    <property type="component" value="Unassembled WGS sequence"/>
</dbReference>
<evidence type="ECO:0000313" key="1">
    <source>
        <dbReference type="EMBL" id="KII72167.1"/>
    </source>
</evidence>
<comment type="caution">
    <text evidence="1">The sequence shown here is derived from an EMBL/GenBank/DDBJ whole genome shotgun (WGS) entry which is preliminary data.</text>
</comment>
<keyword evidence="2" id="KW-1185">Reference proteome</keyword>
<sequence>MSWIVPSLNTFASNGIKSVRRILLSGTSSRSFETFSRDAPISPDASVVPDMAVIRNVPYDASISEIEQALDQTKPERISFVRKFGIFNGTIILKFSSEDDCKSVIDRKSFDLRGRTCFFKPYLDFKKNMTSEAQSQPSEE</sequence>
<dbReference type="InterPro" id="IPR012677">
    <property type="entry name" value="Nucleotide-bd_a/b_plait_sf"/>
</dbReference>
<dbReference type="OrthoDB" id="10559075at2759"/>
<gene>
    <name evidence="1" type="ORF">RF11_10260</name>
</gene>
<dbReference type="GO" id="GO:0003676">
    <property type="term" value="F:nucleic acid binding"/>
    <property type="evidence" value="ECO:0007669"/>
    <property type="project" value="InterPro"/>
</dbReference>
<proteinExistence type="predicted"/>
<dbReference type="EMBL" id="JWZT01001363">
    <property type="protein sequence ID" value="KII72167.1"/>
    <property type="molecule type" value="Genomic_DNA"/>
</dbReference>